<dbReference type="GO" id="GO:0016491">
    <property type="term" value="F:oxidoreductase activity"/>
    <property type="evidence" value="ECO:0007669"/>
    <property type="project" value="InterPro"/>
</dbReference>
<dbReference type="EMBL" id="BMNT01000033">
    <property type="protein sequence ID" value="GGL05249.1"/>
    <property type="molecule type" value="Genomic_DNA"/>
</dbReference>
<dbReference type="Gene3D" id="3.40.109.10">
    <property type="entry name" value="NADH Oxidase"/>
    <property type="match status" value="1"/>
</dbReference>
<dbReference type="AlphaFoldDB" id="A0A917VQS6"/>
<evidence type="ECO:0000313" key="2">
    <source>
        <dbReference type="EMBL" id="GGL05249.1"/>
    </source>
</evidence>
<keyword evidence="3" id="KW-1185">Reference proteome</keyword>
<feature type="region of interest" description="Disordered" evidence="1">
    <location>
        <begin position="156"/>
        <end position="234"/>
    </location>
</feature>
<dbReference type="InterPro" id="IPR000415">
    <property type="entry name" value="Nitroreductase-like"/>
</dbReference>
<gene>
    <name evidence="2" type="ORF">GCM10007964_54280</name>
</gene>
<feature type="compositionally biased region" description="Low complexity" evidence="1">
    <location>
        <begin position="196"/>
        <end position="205"/>
    </location>
</feature>
<sequence>MSGFPRRREGTAFIPVADGYIVEGGPRREHLTGRFAREVLPILLPLLDGTRTVDQIGDLLGVRVDRFVDLLARRDLVRFPADADPAPLRVFLQRSLPAPRADGVWRRLRAARVTVTGDHLLADLIAGLLRESGIGTVLRPPAGTTWPGDARADLTIAILPGTPPGPDTPPGLGAGPGTPPGLDATPGPSLPPGPDATPGLGTTPGPSLPPGLGTPPGLGITPGPGTLPGPGTWAGPGPVAGAFLPVRPDAVALPDGRPLPFACDGPASAGVTAGIVAGLAIRHLGGYRADGRQVVPDPGGTHAAIPGGTGDVVPGGMGDVISVAPAVPSPGRLHLTERRLPLRGSPHPLVRAMSRMLAGRRSVPEAGPRGAVRTYLLGELAGGGRRAYAFDPDARALVELPGTPEHGGEGVTLVLTGDLGRLPGEAEERLVHGDTGLLVARIAEDAQAAGWRVRMRDADGHAEPLDLDPGRERVTAVVELTPPSPDARTLGRGGPRVRRRSGGAARDPEGLTGRHVSHPSGRYGADEPPDLGECPECRELRELAGRALVRTGAMWPDAPIRYTCHPRGRLRWMDRYLEERELSPAAVLVFTGVPDPRRVTKAAVAAGTVRLMAASAGIACVLLPGLGEHDRRVLYGCAPAGPGPAPAPLVR</sequence>
<organism evidence="2 3">
    <name type="scientific">Sphaerisporangium melleum</name>
    <dbReference type="NCBI Taxonomy" id="321316"/>
    <lineage>
        <taxon>Bacteria</taxon>
        <taxon>Bacillati</taxon>
        <taxon>Actinomycetota</taxon>
        <taxon>Actinomycetes</taxon>
        <taxon>Streptosporangiales</taxon>
        <taxon>Streptosporangiaceae</taxon>
        <taxon>Sphaerisporangium</taxon>
    </lineage>
</organism>
<accession>A0A917VQS6</accession>
<comment type="caution">
    <text evidence="2">The sequence shown here is derived from an EMBL/GenBank/DDBJ whole genome shotgun (WGS) entry which is preliminary data.</text>
</comment>
<name>A0A917VQS6_9ACTN</name>
<feature type="compositionally biased region" description="Gly residues" evidence="1">
    <location>
        <begin position="214"/>
        <end position="234"/>
    </location>
</feature>
<evidence type="ECO:0000256" key="1">
    <source>
        <dbReference type="SAM" id="MobiDB-lite"/>
    </source>
</evidence>
<reference evidence="2" key="1">
    <citation type="journal article" date="2014" name="Int. J. Syst. Evol. Microbiol.">
        <title>Complete genome sequence of Corynebacterium casei LMG S-19264T (=DSM 44701T), isolated from a smear-ripened cheese.</title>
        <authorList>
            <consortium name="US DOE Joint Genome Institute (JGI-PGF)"/>
            <person name="Walter F."/>
            <person name="Albersmeier A."/>
            <person name="Kalinowski J."/>
            <person name="Ruckert C."/>
        </authorList>
    </citation>
    <scope>NUCLEOTIDE SEQUENCE</scope>
    <source>
        <strain evidence="2">JCM 13064</strain>
    </source>
</reference>
<dbReference type="RefSeq" id="WP_189165868.1">
    <property type="nucleotide sequence ID" value="NZ_BMNT01000033.1"/>
</dbReference>
<protein>
    <submittedName>
        <fullName evidence="2">Uncharacterized protein</fullName>
    </submittedName>
</protein>
<dbReference type="Proteomes" id="UP000645217">
    <property type="component" value="Unassembled WGS sequence"/>
</dbReference>
<reference evidence="2" key="2">
    <citation type="submission" date="2020-09" db="EMBL/GenBank/DDBJ databases">
        <authorList>
            <person name="Sun Q."/>
            <person name="Ohkuma M."/>
        </authorList>
    </citation>
    <scope>NUCLEOTIDE SEQUENCE</scope>
    <source>
        <strain evidence="2">JCM 13064</strain>
    </source>
</reference>
<proteinExistence type="predicted"/>
<feature type="region of interest" description="Disordered" evidence="1">
    <location>
        <begin position="482"/>
        <end position="530"/>
    </location>
</feature>
<evidence type="ECO:0000313" key="3">
    <source>
        <dbReference type="Proteomes" id="UP000645217"/>
    </source>
</evidence>